<dbReference type="GO" id="GO:0032585">
    <property type="term" value="C:multivesicular body membrane"/>
    <property type="evidence" value="ECO:0007669"/>
    <property type="project" value="UniProtKB-SubCell"/>
</dbReference>
<evidence type="ECO:0000256" key="1">
    <source>
        <dbReference type="ARBA" id="ARBA00004380"/>
    </source>
</evidence>
<dbReference type="InterPro" id="IPR043971">
    <property type="entry name" value="FUZ/MON1/HPS1_longin_2"/>
</dbReference>
<dbReference type="STRING" id="98403.A0A151GBC0"/>
<evidence type="ECO:0000259" key="8">
    <source>
        <dbReference type="Pfam" id="PF19038"/>
    </source>
</evidence>
<evidence type="ECO:0000256" key="2">
    <source>
        <dbReference type="ARBA" id="ARBA00018132"/>
    </source>
</evidence>
<comment type="subcellular location">
    <subcellularLocation>
        <location evidence="4">Endosome</location>
        <location evidence="4">Multivesicular body membrane</location>
        <topology evidence="4">Peripheral membrane protein</topology>
    </subcellularLocation>
    <subcellularLocation>
        <location evidence="1 4">Prevacuolar compartment membrane</location>
        <topology evidence="1 4">Peripheral membrane protein</topology>
    </subcellularLocation>
    <subcellularLocation>
        <location evidence="4">Vacuole membrane</location>
        <topology evidence="4">Peripheral membrane protein</topology>
    </subcellularLocation>
</comment>
<name>A0A151GBC0_DRECN</name>
<dbReference type="GO" id="GO:0016192">
    <property type="term" value="P:vesicle-mediated transport"/>
    <property type="evidence" value="ECO:0007669"/>
    <property type="project" value="InterPro"/>
</dbReference>
<dbReference type="Pfam" id="PF19036">
    <property type="entry name" value="Fuz_longin_1"/>
    <property type="match status" value="1"/>
</dbReference>
<dbReference type="Pfam" id="PF19037">
    <property type="entry name" value="Fuz_longin_2"/>
    <property type="match status" value="1"/>
</dbReference>
<feature type="domain" description="FUZ/MON1/HPS1 second Longin" evidence="7">
    <location>
        <begin position="340"/>
        <end position="456"/>
    </location>
</feature>
<dbReference type="Proteomes" id="UP000076580">
    <property type="component" value="Chromosome 03"/>
</dbReference>
<dbReference type="RefSeq" id="XP_040653705.1">
    <property type="nucleotide sequence ID" value="XM_040803601.1"/>
</dbReference>
<dbReference type="Pfam" id="PF19038">
    <property type="entry name" value="Fuz_longin_3"/>
    <property type="match status" value="1"/>
</dbReference>
<dbReference type="PRINTS" id="PR01546">
    <property type="entry name" value="YEAST73DUF"/>
</dbReference>
<dbReference type="GO" id="GO:0006623">
    <property type="term" value="P:protein targeting to vacuole"/>
    <property type="evidence" value="ECO:0007669"/>
    <property type="project" value="UniProtKB-UniRule"/>
</dbReference>
<dbReference type="AlphaFoldDB" id="A0A151GBC0"/>
<dbReference type="FunCoup" id="A0A151GBC0">
    <property type="interactions" value="493"/>
</dbReference>
<evidence type="ECO:0000256" key="4">
    <source>
        <dbReference type="RuleBase" id="RU367048"/>
    </source>
</evidence>
<dbReference type="InterPro" id="IPR043972">
    <property type="entry name" value="FUZ/MON1/HPS1_longin_1"/>
</dbReference>
<dbReference type="PANTHER" id="PTHR13027">
    <property type="entry name" value="SAND PROTEIN-RELATED"/>
    <property type="match status" value="1"/>
</dbReference>
<protein>
    <recommendedName>
        <fullName evidence="2 4">Vacuolar fusion protein MON1</fullName>
    </recommendedName>
</protein>
<evidence type="ECO:0000259" key="7">
    <source>
        <dbReference type="Pfam" id="PF19037"/>
    </source>
</evidence>
<organism evidence="9 10">
    <name type="scientific">Drechmeria coniospora</name>
    <name type="common">Nematophagous fungus</name>
    <name type="synonym">Meria coniospora</name>
    <dbReference type="NCBI Taxonomy" id="98403"/>
    <lineage>
        <taxon>Eukaryota</taxon>
        <taxon>Fungi</taxon>
        <taxon>Dikarya</taxon>
        <taxon>Ascomycota</taxon>
        <taxon>Pezizomycotina</taxon>
        <taxon>Sordariomycetes</taxon>
        <taxon>Hypocreomycetidae</taxon>
        <taxon>Hypocreales</taxon>
        <taxon>Ophiocordycipitaceae</taxon>
        <taxon>Drechmeria</taxon>
    </lineage>
</organism>
<keyword evidence="4" id="KW-0926">Vacuole</keyword>
<feature type="region of interest" description="Disordered" evidence="5">
    <location>
        <begin position="1"/>
        <end position="25"/>
    </location>
</feature>
<evidence type="ECO:0000313" key="10">
    <source>
        <dbReference type="Proteomes" id="UP000076580"/>
    </source>
</evidence>
<sequence length="598" mass="64876">MVRETASPSDEQPPPLPTWTATTSPVDVRALQAQATTAVSPVDIQTLSFPDGSRGTFSTPGPGPASTPIGSGHVSPTSKDAGSGADGFDDAASVMSLAPTMRPAGDLASLLAGEFDKRGSAWSMLQSQSASIQPFERSRGRAQDPLAAFEKEFEASLDEMDDDFQDDERLALWKSKLKHYMILSSAGKPIWSRHGDLNLINSSIGVVQTIISFYEGSKAPLQGFTAGDARFVVLTQGPLYFVAISKLGESDSQIRSQLEALYMQILSTLTLPTLRNIFINRPSSDLRKPLGGTETLLSSLADNFTLGSASALLGSLECLKLHKSDRHAINNGFLKLRAEKLLYGLIVAGGKLVSVIRPRRHSLHPGDLQLIFNMLFESDGIKGGGGENWIPICLPAFNNQGYLYMYVSFLEEESDGQASGPDASLSQSADEEIAIVLISADRESFYSLKQMRDGVAQQLAKNGSLAIIRKAAQAGRPTIAQVAPGSQIRHFMYKSRANVQFCMSSLQPTLCQLVERRRLMTLYHQLHATVHAKHVHLKVLHCTSDDASSLAWVTPLFEFYCVGGPNMSRASISQGANKIVQWAKKEEQRIFIIGGGVF</sequence>
<keyword evidence="4" id="KW-0072">Autophagy</keyword>
<comment type="function">
    <text evidence="3">In complex with CCZ1, is required for multiple vacuole delivery pathways including the cytoplasm to vacuole transport (Cvt), autophagy, pexophagy and endocytosis. The MON1-CCZ1 complex acts at the fusion of vesicles with the vacuole, through its regulation of the SNARE complex during the coordinated priming and docking stages of fusion, and particularly at the stage of tethering/docking.</text>
</comment>
<feature type="domain" description="FUZ/MON1/HPS1 first Longin" evidence="6">
    <location>
        <begin position="178"/>
        <end position="300"/>
    </location>
</feature>
<evidence type="ECO:0000256" key="5">
    <source>
        <dbReference type="SAM" id="MobiDB-lite"/>
    </source>
</evidence>
<evidence type="ECO:0000313" key="9">
    <source>
        <dbReference type="EMBL" id="KYK54353.1"/>
    </source>
</evidence>
<dbReference type="GO" id="GO:0006914">
    <property type="term" value="P:autophagy"/>
    <property type="evidence" value="ECO:0007669"/>
    <property type="project" value="UniProtKB-UniRule"/>
</dbReference>
<keyword evidence="4" id="KW-0967">Endosome</keyword>
<comment type="caution">
    <text evidence="9">The sequence shown here is derived from an EMBL/GenBank/DDBJ whole genome shotgun (WGS) entry which is preliminary data.</text>
</comment>
<feature type="region of interest" description="Disordered" evidence="5">
    <location>
        <begin position="42"/>
        <end position="87"/>
    </location>
</feature>
<feature type="compositionally biased region" description="Polar residues" evidence="5">
    <location>
        <begin position="1"/>
        <end position="10"/>
    </location>
</feature>
<proteinExistence type="inferred from homology"/>
<dbReference type="InterPro" id="IPR004353">
    <property type="entry name" value="Mon1"/>
</dbReference>
<evidence type="ECO:0000259" key="6">
    <source>
        <dbReference type="Pfam" id="PF19036"/>
    </source>
</evidence>
<dbReference type="EMBL" id="LAYC01000003">
    <property type="protein sequence ID" value="KYK54353.1"/>
    <property type="molecule type" value="Genomic_DNA"/>
</dbReference>
<dbReference type="PANTHER" id="PTHR13027:SF7">
    <property type="entry name" value="VACUOLAR FUSION PROTEIN MON1 HOMOLOG"/>
    <property type="match status" value="1"/>
</dbReference>
<dbReference type="InterPro" id="IPR043970">
    <property type="entry name" value="FUZ/MON1/HPS1_longin_3"/>
</dbReference>
<evidence type="ECO:0000256" key="3">
    <source>
        <dbReference type="ARBA" id="ARBA00043892"/>
    </source>
</evidence>
<keyword evidence="4" id="KW-0813">Transport</keyword>
<dbReference type="GO" id="GO:0035658">
    <property type="term" value="C:Mon1-Ccz1 complex"/>
    <property type="evidence" value="ECO:0007669"/>
    <property type="project" value="TreeGrafter"/>
</dbReference>
<feature type="domain" description="FUZ/MON1/HPS1 third Longin" evidence="8">
    <location>
        <begin position="487"/>
        <end position="587"/>
    </location>
</feature>
<comment type="similarity">
    <text evidence="4">Belongs to the MON1/SAND family.</text>
</comment>
<dbReference type="InParanoid" id="A0A151GBC0"/>
<reference evidence="9 10" key="1">
    <citation type="journal article" date="2016" name="Sci. Rep.">
        <title>Insights into Adaptations to a Near-Obligate Nematode Endoparasitic Lifestyle from the Finished Genome of Drechmeria coniospora.</title>
        <authorList>
            <person name="Zhang L."/>
            <person name="Zhou Z."/>
            <person name="Guo Q."/>
            <person name="Fokkens L."/>
            <person name="Miskei M."/>
            <person name="Pocsi I."/>
            <person name="Zhang W."/>
            <person name="Chen M."/>
            <person name="Wang L."/>
            <person name="Sun Y."/>
            <person name="Donzelli B.G."/>
            <person name="Gibson D.M."/>
            <person name="Nelson D.R."/>
            <person name="Luo J.G."/>
            <person name="Rep M."/>
            <person name="Liu H."/>
            <person name="Yang S."/>
            <person name="Wang J."/>
            <person name="Krasnoff S.B."/>
            <person name="Xu Y."/>
            <person name="Molnar I."/>
            <person name="Lin M."/>
        </authorList>
    </citation>
    <scope>NUCLEOTIDE SEQUENCE [LARGE SCALE GENOMIC DNA]</scope>
    <source>
        <strain evidence="9 10">ARSEF 6962</strain>
    </source>
</reference>
<accession>A0A151GBC0</accession>
<dbReference type="GeneID" id="63718953"/>
<keyword evidence="4" id="KW-0653">Protein transport</keyword>
<gene>
    <name evidence="9" type="ORF">DCS_06310</name>
</gene>
<keyword evidence="4" id="KW-0472">Membrane</keyword>
<comment type="function">
    <text evidence="4">Required for multiple vacuole delivery pathways including the cytoplasm to vacuole transport (Cvt), autophagy, pexophagy and endocytosis.</text>
</comment>
<dbReference type="OrthoDB" id="272411at2759"/>
<keyword evidence="10" id="KW-1185">Reference proteome</keyword>
<dbReference type="GO" id="GO:0000329">
    <property type="term" value="C:fungal-type vacuole membrane"/>
    <property type="evidence" value="ECO:0007669"/>
    <property type="project" value="TreeGrafter"/>
</dbReference>